<sequence>METRGSRAVEKLLIGAGGFFFLWAAVMLVGGLRQANWQVTELARQYLAATGMIQPIHTLVDFYTHIKGIEYIICVAFFVAFPVFFRFVEKRKTPPVRSIVRLPK</sequence>
<gene>
    <name evidence="2" type="ORF">HNQ81_001450</name>
</gene>
<comment type="caution">
    <text evidence="2">The sequence shown here is derived from an EMBL/GenBank/DDBJ whole genome shotgun (WGS) entry which is preliminary data.</text>
</comment>
<protein>
    <submittedName>
        <fullName evidence="2">Uncharacterized protein</fullName>
    </submittedName>
</protein>
<keyword evidence="1" id="KW-0472">Membrane</keyword>
<organism evidence="2 3">
    <name type="scientific">Desulfoprunum benzoelyticum</name>
    <dbReference type="NCBI Taxonomy" id="1506996"/>
    <lineage>
        <taxon>Bacteria</taxon>
        <taxon>Pseudomonadati</taxon>
        <taxon>Thermodesulfobacteriota</taxon>
        <taxon>Desulfobulbia</taxon>
        <taxon>Desulfobulbales</taxon>
        <taxon>Desulfobulbaceae</taxon>
        <taxon>Desulfoprunum</taxon>
    </lineage>
</organism>
<keyword evidence="1" id="KW-1133">Transmembrane helix</keyword>
<dbReference type="Proteomes" id="UP000539642">
    <property type="component" value="Unassembled WGS sequence"/>
</dbReference>
<dbReference type="EMBL" id="JACHEO010000006">
    <property type="protein sequence ID" value="MBB5347726.1"/>
    <property type="molecule type" value="Genomic_DNA"/>
</dbReference>
<evidence type="ECO:0000313" key="3">
    <source>
        <dbReference type="Proteomes" id="UP000539642"/>
    </source>
</evidence>
<dbReference type="RefSeq" id="WP_240191610.1">
    <property type="nucleotide sequence ID" value="NZ_JACHEO010000006.1"/>
</dbReference>
<reference evidence="2 3" key="1">
    <citation type="submission" date="2020-08" db="EMBL/GenBank/DDBJ databases">
        <title>Genomic Encyclopedia of Type Strains, Phase IV (KMG-IV): sequencing the most valuable type-strain genomes for metagenomic binning, comparative biology and taxonomic classification.</title>
        <authorList>
            <person name="Goeker M."/>
        </authorList>
    </citation>
    <scope>NUCLEOTIDE SEQUENCE [LARGE SCALE GENOMIC DNA]</scope>
    <source>
        <strain evidence="2 3">DSM 28570</strain>
    </source>
</reference>
<accession>A0A840USB8</accession>
<proteinExistence type="predicted"/>
<feature type="transmembrane region" description="Helical" evidence="1">
    <location>
        <begin position="68"/>
        <end position="88"/>
    </location>
</feature>
<keyword evidence="3" id="KW-1185">Reference proteome</keyword>
<evidence type="ECO:0000313" key="2">
    <source>
        <dbReference type="EMBL" id="MBB5347726.1"/>
    </source>
</evidence>
<dbReference type="AlphaFoldDB" id="A0A840USB8"/>
<keyword evidence="1" id="KW-0812">Transmembrane</keyword>
<evidence type="ECO:0000256" key="1">
    <source>
        <dbReference type="SAM" id="Phobius"/>
    </source>
</evidence>
<feature type="transmembrane region" description="Helical" evidence="1">
    <location>
        <begin position="12"/>
        <end position="32"/>
    </location>
</feature>
<name>A0A840USB8_9BACT</name>